<evidence type="ECO:0000256" key="1">
    <source>
        <dbReference type="SAM" id="Coils"/>
    </source>
</evidence>
<feature type="coiled-coil region" evidence="1">
    <location>
        <begin position="109"/>
        <end position="170"/>
    </location>
</feature>
<proteinExistence type="predicted"/>
<dbReference type="WBParaSite" id="maker-E.canG7_contigs_5082-snap-gene-0.2-mRNA-1">
    <property type="protein sequence ID" value="maker-E.canG7_contigs_5082-snap-gene-0.2-mRNA-1"/>
    <property type="gene ID" value="EcG7_10859"/>
</dbReference>
<name>A0A915EWL8_9CEST</name>
<evidence type="ECO:0000313" key="3">
    <source>
        <dbReference type="WBParaSite" id="maker-E.canG7_contigs_5082-snap-gene-0.2-mRNA-1"/>
    </source>
</evidence>
<dbReference type="AlphaFoldDB" id="A0A915EWL8"/>
<evidence type="ECO:0000313" key="2">
    <source>
        <dbReference type="Proteomes" id="UP000887562"/>
    </source>
</evidence>
<reference evidence="3" key="1">
    <citation type="submission" date="2022-11" db="UniProtKB">
        <authorList>
            <consortium name="WormBaseParasite"/>
        </authorList>
    </citation>
    <scope>IDENTIFICATION</scope>
</reference>
<keyword evidence="2" id="KW-1185">Reference proteome</keyword>
<dbReference type="Proteomes" id="UP000887562">
    <property type="component" value="Unplaced"/>
</dbReference>
<organism evidence="2 3">
    <name type="scientific">Echinococcus canadensis</name>
    <dbReference type="NCBI Taxonomy" id="519352"/>
    <lineage>
        <taxon>Eukaryota</taxon>
        <taxon>Metazoa</taxon>
        <taxon>Spiralia</taxon>
        <taxon>Lophotrochozoa</taxon>
        <taxon>Platyhelminthes</taxon>
        <taxon>Cestoda</taxon>
        <taxon>Eucestoda</taxon>
        <taxon>Cyclophyllidea</taxon>
        <taxon>Taeniidae</taxon>
        <taxon>Echinococcus</taxon>
        <taxon>Echinococcus canadensis group</taxon>
    </lineage>
</organism>
<protein>
    <submittedName>
        <fullName evidence="3">Uncharacterized protein</fullName>
    </submittedName>
</protein>
<keyword evidence="1" id="KW-0175">Coiled coil</keyword>
<sequence>MPPKKKENKNDNIVPSLSNEAGSIQAKMNGLKLRAAIDTTVKKNLKADKYEARRLIRQLRERIVLNQNEAKLATACVNTQYKLLQRLFMLRVHESKEAIARLRKENCDLKAERDKVISAKDELINEKDEQIAKLESHLQSLHFQLERVVLEMVEKLENRLEEDRLEWEKEAYTFHETSVKILQKLGYGTTFILNLNVVISPKITDNFFCIQVSENVLISLPFLQKNF</sequence>
<accession>A0A915EWL8</accession>